<evidence type="ECO:0000256" key="1">
    <source>
        <dbReference type="SAM" id="MobiDB-lite"/>
    </source>
</evidence>
<organism evidence="2 3">
    <name type="scientific">Polarella glacialis</name>
    <name type="common">Dinoflagellate</name>
    <dbReference type="NCBI Taxonomy" id="89957"/>
    <lineage>
        <taxon>Eukaryota</taxon>
        <taxon>Sar</taxon>
        <taxon>Alveolata</taxon>
        <taxon>Dinophyceae</taxon>
        <taxon>Suessiales</taxon>
        <taxon>Suessiaceae</taxon>
        <taxon>Polarella</taxon>
    </lineage>
</organism>
<feature type="region of interest" description="Disordered" evidence="1">
    <location>
        <begin position="137"/>
        <end position="256"/>
    </location>
</feature>
<name>A0A813L1E2_POLGL</name>
<dbReference type="EMBL" id="CAJNNW010032444">
    <property type="protein sequence ID" value="CAE8713094.1"/>
    <property type="molecule type" value="Genomic_DNA"/>
</dbReference>
<protein>
    <submittedName>
        <fullName evidence="2">Uncharacterized protein</fullName>
    </submittedName>
</protein>
<accession>A0A813L1E2</accession>
<proteinExistence type="predicted"/>
<feature type="compositionally biased region" description="Basic and acidic residues" evidence="1">
    <location>
        <begin position="208"/>
        <end position="218"/>
    </location>
</feature>
<reference evidence="2" key="1">
    <citation type="submission" date="2021-02" db="EMBL/GenBank/DDBJ databases">
        <authorList>
            <person name="Dougan E. K."/>
            <person name="Rhodes N."/>
            <person name="Thang M."/>
            <person name="Chan C."/>
        </authorList>
    </citation>
    <scope>NUCLEOTIDE SEQUENCE</scope>
</reference>
<dbReference type="AlphaFoldDB" id="A0A813L1E2"/>
<dbReference type="Proteomes" id="UP000626109">
    <property type="component" value="Unassembled WGS sequence"/>
</dbReference>
<gene>
    <name evidence="2" type="ORF">PGLA2088_LOCUS37339</name>
</gene>
<sequence>MRAFETGDLLQLKVGSAASACSSSSASSSCASKALPMFPGLQDLVACLSPFSPGLEMNSCQVNFLSSDADLSLSLKDFVSATELQRIHLIVQKMVNCVLNDGLSQQSDLGPLKLTFPGTRECDGLTLLARSAEVSVSMFSEDQEPPDSQAGSSSEDGSDEDSDGSKDGLGSKDGPESESERDRLSNPGGEGGGGEKHPTTLTETDGDGSFRRTGEHSGDSSAQGSVDADGGGRFEAAFESPPAPSPSPGVPEGVKSKCPTGRLYVAYHRGGIGHIGQNLDWSRRGTDVQHRDWLLPECFNRTQTGSNRSRTSTNTDNGGDVVADGDGRICGDDIEHLQTT</sequence>
<evidence type="ECO:0000313" key="2">
    <source>
        <dbReference type="EMBL" id="CAE8713094.1"/>
    </source>
</evidence>
<feature type="compositionally biased region" description="Basic and acidic residues" evidence="1">
    <location>
        <begin position="163"/>
        <end position="184"/>
    </location>
</feature>
<comment type="caution">
    <text evidence="2">The sequence shown here is derived from an EMBL/GenBank/DDBJ whole genome shotgun (WGS) entry which is preliminary data.</text>
</comment>
<dbReference type="PROSITE" id="PS51257">
    <property type="entry name" value="PROKAR_LIPOPROTEIN"/>
    <property type="match status" value="1"/>
</dbReference>
<evidence type="ECO:0000313" key="3">
    <source>
        <dbReference type="Proteomes" id="UP000626109"/>
    </source>
</evidence>